<accession>A0A318STW3</accession>
<feature type="domain" description="SH3b" evidence="1">
    <location>
        <begin position="105"/>
        <end position="178"/>
    </location>
</feature>
<name>A0A318STW3_9RHOB</name>
<dbReference type="OrthoDB" id="7433551at2"/>
<evidence type="ECO:0000313" key="2">
    <source>
        <dbReference type="EMBL" id="PYE85093.1"/>
    </source>
</evidence>
<protein>
    <submittedName>
        <fullName evidence="2">SH3 domain-containing protein</fullName>
    </submittedName>
</protein>
<comment type="caution">
    <text evidence="2">The sequence shown here is derived from an EMBL/GenBank/DDBJ whole genome shotgun (WGS) entry which is preliminary data.</text>
</comment>
<dbReference type="Proteomes" id="UP000248311">
    <property type="component" value="Unassembled WGS sequence"/>
</dbReference>
<evidence type="ECO:0000313" key="3">
    <source>
        <dbReference type="Proteomes" id="UP000248311"/>
    </source>
</evidence>
<organism evidence="2 3">
    <name type="scientific">Pseudoroseicyclus aestuarii</name>
    <dbReference type="NCBI Taxonomy" id="1795041"/>
    <lineage>
        <taxon>Bacteria</taxon>
        <taxon>Pseudomonadati</taxon>
        <taxon>Pseudomonadota</taxon>
        <taxon>Alphaproteobacteria</taxon>
        <taxon>Rhodobacterales</taxon>
        <taxon>Paracoccaceae</taxon>
        <taxon>Pseudoroseicyclus</taxon>
    </lineage>
</organism>
<gene>
    <name evidence="2" type="ORF">DFP88_102899</name>
</gene>
<proteinExistence type="predicted"/>
<dbReference type="EMBL" id="QJTE01000002">
    <property type="protein sequence ID" value="PYE85093.1"/>
    <property type="molecule type" value="Genomic_DNA"/>
</dbReference>
<dbReference type="InterPro" id="IPR003646">
    <property type="entry name" value="SH3-like_bac-type"/>
</dbReference>
<evidence type="ECO:0000259" key="1">
    <source>
        <dbReference type="PROSITE" id="PS51781"/>
    </source>
</evidence>
<reference evidence="2 3" key="1">
    <citation type="submission" date="2018-06" db="EMBL/GenBank/DDBJ databases">
        <title>Genomic Encyclopedia of Type Strains, Phase III (KMG-III): the genomes of soil and plant-associated and newly described type strains.</title>
        <authorList>
            <person name="Whitman W."/>
        </authorList>
    </citation>
    <scope>NUCLEOTIDE SEQUENCE [LARGE SCALE GENOMIC DNA]</scope>
    <source>
        <strain evidence="2 3">CECT 9025</strain>
    </source>
</reference>
<keyword evidence="3" id="KW-1185">Reference proteome</keyword>
<dbReference type="Gene3D" id="2.30.30.40">
    <property type="entry name" value="SH3 Domains"/>
    <property type="match status" value="1"/>
</dbReference>
<dbReference type="RefSeq" id="WP_110814112.1">
    <property type="nucleotide sequence ID" value="NZ_QJTE01000002.1"/>
</dbReference>
<dbReference type="Pfam" id="PF08239">
    <property type="entry name" value="SH3_3"/>
    <property type="match status" value="1"/>
</dbReference>
<dbReference type="PROSITE" id="PS51781">
    <property type="entry name" value="SH3B"/>
    <property type="match status" value="1"/>
</dbReference>
<dbReference type="SMART" id="SM00287">
    <property type="entry name" value="SH3b"/>
    <property type="match status" value="1"/>
</dbReference>
<dbReference type="AlphaFoldDB" id="A0A318STW3"/>
<sequence>MKTYIPATFLLLAGLFWQMSGGEDFEPQVTAAQAREELGVNIPDIGTLAAALAAPEGRGTGAATDAGTAAVVQAAYQPEAPSSAEAVAEAEAAAPAEEQLTAPAEAEATEAAPLPLVEIAGSRVNMREGPSTGYPVLATLDGGTQMRVLDSESGWVRVEVVGSGATGWMAERLTAPLEG</sequence>